<dbReference type="EMBL" id="AE001437">
    <property type="protein sequence ID" value="AAK79140.1"/>
    <property type="molecule type" value="Genomic_DNA"/>
</dbReference>
<organism evidence="2 3">
    <name type="scientific">Clostridium acetobutylicum (strain ATCC 824 / DSM 792 / JCM 1419 / IAM 19013 / LMG 5710 / NBRC 13948 / NRRL B-527 / VKM B-1787 / 2291 / W)</name>
    <dbReference type="NCBI Taxonomy" id="272562"/>
    <lineage>
        <taxon>Bacteria</taxon>
        <taxon>Bacillati</taxon>
        <taxon>Bacillota</taxon>
        <taxon>Clostridia</taxon>
        <taxon>Eubacteriales</taxon>
        <taxon>Clostridiaceae</taxon>
        <taxon>Clostridium</taxon>
    </lineage>
</organism>
<dbReference type="PATRIC" id="fig|272562.8.peg.1373"/>
<dbReference type="PANTHER" id="PTHR39639">
    <property type="entry name" value="CHROMOSOME 16, WHOLE GENOME SHOTGUN SEQUENCE"/>
    <property type="match status" value="1"/>
</dbReference>
<dbReference type="STRING" id="272562.CA_C1168"/>
<gene>
    <name evidence="2" type="ordered locus">CA_C1168</name>
</gene>
<reference evidence="2 3" key="1">
    <citation type="journal article" date="2001" name="J. Bacteriol.">
        <title>Genome sequence and comparative analysis of the solvent-producing bacterium Clostridium acetobutylicum.</title>
        <authorList>
            <person name="Nolling J."/>
            <person name="Breton G."/>
            <person name="Omelchenko M.V."/>
            <person name="Makarova K.S."/>
            <person name="Zeng Q."/>
            <person name="Gibson R."/>
            <person name="Lee H.M."/>
            <person name="Dubois J."/>
            <person name="Qiu D."/>
            <person name="Hitti J."/>
            <person name="Wolf Y.I."/>
            <person name="Tatusov R.L."/>
            <person name="Sabathe F."/>
            <person name="Doucette-Stamm L."/>
            <person name="Soucaille P."/>
            <person name="Daly M.J."/>
            <person name="Bennett G.N."/>
            <person name="Koonin E.V."/>
            <person name="Smith D.R."/>
        </authorList>
    </citation>
    <scope>NUCLEOTIDE SEQUENCE [LARGE SCALE GENOMIC DNA]</scope>
    <source>
        <strain evidence="3">ATCC 824 / DSM 792 / JCM 1419 / LMG 5710 / VKM B-1787</strain>
    </source>
</reference>
<accession>Q97JV5</accession>
<dbReference type="Proteomes" id="UP000000814">
    <property type="component" value="Chromosome"/>
</dbReference>
<evidence type="ECO:0000313" key="3">
    <source>
        <dbReference type="Proteomes" id="UP000000814"/>
    </source>
</evidence>
<dbReference type="AlphaFoldDB" id="Q97JV5"/>
<dbReference type="HOGENOM" id="CLU_050653_0_0_9"/>
<name>Q97JV5_CLOAB</name>
<keyword evidence="3" id="KW-1185">Reference proteome</keyword>
<dbReference type="GeneID" id="44997678"/>
<feature type="domain" description="GmrSD restriction endonucleases N-terminal" evidence="1">
    <location>
        <begin position="16"/>
        <end position="158"/>
    </location>
</feature>
<dbReference type="PANTHER" id="PTHR39639:SF1">
    <property type="entry name" value="DUF262 DOMAIN-CONTAINING PROTEIN"/>
    <property type="match status" value="1"/>
</dbReference>
<dbReference type="Pfam" id="PF03235">
    <property type="entry name" value="GmrSD_N"/>
    <property type="match status" value="1"/>
</dbReference>
<dbReference type="eggNOG" id="COG1479">
    <property type="taxonomic scope" value="Bacteria"/>
</dbReference>
<dbReference type="RefSeq" id="WP_010964481.1">
    <property type="nucleotide sequence ID" value="NC_003030.1"/>
</dbReference>
<proteinExistence type="predicted"/>
<dbReference type="KEGG" id="cac:CA_C1168"/>
<dbReference type="InterPro" id="IPR004919">
    <property type="entry name" value="GmrSD_N"/>
</dbReference>
<dbReference type="PIR" id="A97044">
    <property type="entry name" value="A97044"/>
</dbReference>
<protein>
    <submittedName>
        <fullName evidence="2">Uncharacterized conserved protein</fullName>
    </submittedName>
</protein>
<sequence>MLKKSNIQWTAKQIAKMMDKGTLGFDNSVQRGLCWKTDKKILLIDSMFQNYPIPAFYAARNEDKTYDMLDGKQRCHAIKEFIEGKFKLDGIEEVELEDGESIDVNGMSFEELPEELQDRVKDYSLTVYFFLDLSDDQVSEMFYRLNNGKALSAIELTRVKAKSFDAIRELGNHEIFKNALTLKQVNKYTNEDIVIKTYAMLYTENPSFETKKIRPLMQDVEFTEQQKEEIKKAYSKILDIWKAINTEDKEHKKIAKRILTRTHLLTIIPIVIKSDKTIEELASWLLKFYSGKRRASISEKYNSAAGSGSARSESIKIRLEELKKDYNEYFSNQDEEINKKIEEIFKEGDSIE</sequence>
<evidence type="ECO:0000259" key="1">
    <source>
        <dbReference type="Pfam" id="PF03235"/>
    </source>
</evidence>
<dbReference type="OrthoDB" id="9770340at2"/>
<evidence type="ECO:0000313" key="2">
    <source>
        <dbReference type="EMBL" id="AAK79140.1"/>
    </source>
</evidence>